<gene>
    <name evidence="3" type="ORF">SAC06_10085</name>
</gene>
<keyword evidence="1" id="KW-0472">Membrane</keyword>
<sequence length="112" mass="11450">MGEQTSGSGSTFTEKIQVAGHELVDRVKELVAEGDVRQVTVRNEAGKKLLTVPMNLGVAAGGIAVLAAPTLVVLGGIAGLLANVTLEVQRTDVVDVDATVIEVNPDSDSAQG</sequence>
<keyword evidence="1" id="KW-1133">Transmembrane helix</keyword>
<feature type="domain" description="DUF4342" evidence="2">
    <location>
        <begin position="11"/>
        <end position="90"/>
    </location>
</feature>
<evidence type="ECO:0000256" key="1">
    <source>
        <dbReference type="SAM" id="Phobius"/>
    </source>
</evidence>
<evidence type="ECO:0000259" key="2">
    <source>
        <dbReference type="Pfam" id="PF14242"/>
    </source>
</evidence>
<accession>A0AAU7V7J5</accession>
<evidence type="ECO:0000313" key="3">
    <source>
        <dbReference type="EMBL" id="XBW07973.1"/>
    </source>
</evidence>
<dbReference type="RefSeq" id="WP_350258173.1">
    <property type="nucleotide sequence ID" value="NZ_CP138335.1"/>
</dbReference>
<keyword evidence="1" id="KW-0812">Transmembrane</keyword>
<dbReference type="EMBL" id="CP138335">
    <property type="protein sequence ID" value="XBW07973.1"/>
    <property type="molecule type" value="Genomic_DNA"/>
</dbReference>
<dbReference type="AlphaFoldDB" id="A0AAU7V7J5"/>
<organism evidence="3">
    <name type="scientific">Scrofimicrobium appendicitidis</name>
    <dbReference type="NCBI Taxonomy" id="3079930"/>
    <lineage>
        <taxon>Bacteria</taxon>
        <taxon>Bacillati</taxon>
        <taxon>Actinomycetota</taxon>
        <taxon>Actinomycetes</taxon>
        <taxon>Actinomycetales</taxon>
        <taxon>Actinomycetaceae</taxon>
        <taxon>Scrofimicrobium</taxon>
    </lineage>
</organism>
<protein>
    <submittedName>
        <fullName evidence="3">DUF4342 domain-containing protein</fullName>
    </submittedName>
</protein>
<name>A0AAU7V7J5_9ACTO</name>
<proteinExistence type="predicted"/>
<dbReference type="InterPro" id="IPR025642">
    <property type="entry name" value="DUF4342"/>
</dbReference>
<reference evidence="3" key="1">
    <citation type="submission" date="2023-11" db="EMBL/GenBank/DDBJ databases">
        <title>Scrofimicrobium hongkongense sp. nov., isolated from a patient with peritonitis.</title>
        <authorList>
            <person name="Lao H.Y."/>
            <person name="Wong A.Y.P."/>
            <person name="Ng T.L."/>
            <person name="Wong R.Y.L."/>
            <person name="Yau M.C.Y."/>
            <person name="Lam J.Y.W."/>
            <person name="Siu G.K.H."/>
        </authorList>
    </citation>
    <scope>NUCLEOTIDE SEQUENCE</scope>
    <source>
        <strain evidence="3">R131</strain>
    </source>
</reference>
<dbReference type="Pfam" id="PF14242">
    <property type="entry name" value="DUF4342"/>
    <property type="match status" value="1"/>
</dbReference>
<dbReference type="KEGG" id="sapp:SAC06_10085"/>
<feature type="transmembrane region" description="Helical" evidence="1">
    <location>
        <begin position="56"/>
        <end position="81"/>
    </location>
</feature>